<dbReference type="Proteomes" id="UP000182248">
    <property type="component" value="Unassembled WGS sequence"/>
</dbReference>
<sequence>MKSLGDKIALDQQFTVELPKNKNSVVSTFLRNSNPLYRVTRPDENTLIIMSETEENWWSPQLYLEVNKVDESRTLLFGWFAPRSLLWNTLLSLQLFVGLACLITGTWIIVAWSASSTEGIAFLWWIFPITLAIWGMLYAIRSAKKARGKTFIYGFYEFLNNRSILN</sequence>
<keyword evidence="1" id="KW-0472">Membrane</keyword>
<keyword evidence="3" id="KW-1185">Reference proteome</keyword>
<evidence type="ECO:0000256" key="1">
    <source>
        <dbReference type="SAM" id="Phobius"/>
    </source>
</evidence>
<evidence type="ECO:0000313" key="3">
    <source>
        <dbReference type="Proteomes" id="UP000182248"/>
    </source>
</evidence>
<gene>
    <name evidence="2" type="ORF">SAMN02927921_01189</name>
</gene>
<dbReference type="OrthoDB" id="1451346at2"/>
<name>A0A1K1NDM8_9FLAO</name>
<evidence type="ECO:0000313" key="2">
    <source>
        <dbReference type="EMBL" id="SFW33554.1"/>
    </source>
</evidence>
<dbReference type="RefSeq" id="WP_072316441.1">
    <property type="nucleotide sequence ID" value="NZ_FPJE01000005.1"/>
</dbReference>
<feature type="transmembrane region" description="Helical" evidence="1">
    <location>
        <begin position="85"/>
        <end position="110"/>
    </location>
</feature>
<keyword evidence="1" id="KW-1133">Transmembrane helix</keyword>
<keyword evidence="1" id="KW-0812">Transmembrane</keyword>
<accession>A0A1K1NDM8</accession>
<dbReference type="STRING" id="1150368.SAMN02927921_01189"/>
<reference evidence="2 3" key="1">
    <citation type="submission" date="2016-11" db="EMBL/GenBank/DDBJ databases">
        <authorList>
            <person name="Jaros S."/>
            <person name="Januszkiewicz K."/>
            <person name="Wedrychowicz H."/>
        </authorList>
    </citation>
    <scope>NUCLEOTIDE SEQUENCE [LARGE SCALE GENOMIC DNA]</scope>
    <source>
        <strain evidence="2 3">CGMCC 1.12145</strain>
    </source>
</reference>
<organism evidence="2 3">
    <name type="scientific">Sinomicrobium oceani</name>
    <dbReference type="NCBI Taxonomy" id="1150368"/>
    <lineage>
        <taxon>Bacteria</taxon>
        <taxon>Pseudomonadati</taxon>
        <taxon>Bacteroidota</taxon>
        <taxon>Flavobacteriia</taxon>
        <taxon>Flavobacteriales</taxon>
        <taxon>Flavobacteriaceae</taxon>
        <taxon>Sinomicrobium</taxon>
    </lineage>
</organism>
<protein>
    <submittedName>
        <fullName evidence="2">Uncharacterized protein</fullName>
    </submittedName>
</protein>
<dbReference type="AlphaFoldDB" id="A0A1K1NDM8"/>
<feature type="transmembrane region" description="Helical" evidence="1">
    <location>
        <begin position="122"/>
        <end position="140"/>
    </location>
</feature>
<proteinExistence type="predicted"/>
<dbReference type="EMBL" id="FPJE01000005">
    <property type="protein sequence ID" value="SFW33554.1"/>
    <property type="molecule type" value="Genomic_DNA"/>
</dbReference>